<dbReference type="EMBL" id="SACL01000003">
    <property type="protein sequence ID" value="RVT96826.1"/>
    <property type="molecule type" value="Genomic_DNA"/>
</dbReference>
<accession>A0A437MGQ1</accession>
<reference evidence="1 2" key="1">
    <citation type="submission" date="2019-01" db="EMBL/GenBank/DDBJ databases">
        <authorList>
            <person name="Chen W.-M."/>
        </authorList>
    </citation>
    <scope>NUCLEOTIDE SEQUENCE [LARGE SCALE GENOMIC DNA]</scope>
    <source>
        <strain evidence="1 2">CCP-6</strain>
    </source>
</reference>
<organism evidence="1 2">
    <name type="scientific">Rhodovarius crocodyli</name>
    <dbReference type="NCBI Taxonomy" id="1979269"/>
    <lineage>
        <taxon>Bacteria</taxon>
        <taxon>Pseudomonadati</taxon>
        <taxon>Pseudomonadota</taxon>
        <taxon>Alphaproteobacteria</taxon>
        <taxon>Acetobacterales</taxon>
        <taxon>Roseomonadaceae</taxon>
        <taxon>Rhodovarius</taxon>
    </lineage>
</organism>
<comment type="caution">
    <text evidence="1">The sequence shown here is derived from an EMBL/GenBank/DDBJ whole genome shotgun (WGS) entry which is preliminary data.</text>
</comment>
<dbReference type="Pfam" id="PF13578">
    <property type="entry name" value="Methyltransf_24"/>
    <property type="match status" value="1"/>
</dbReference>
<gene>
    <name evidence="1" type="ORF">EOD42_10490</name>
</gene>
<proteinExistence type="predicted"/>
<protein>
    <recommendedName>
        <fullName evidence="3">Class I SAM-dependent methyltransferase</fullName>
    </recommendedName>
</protein>
<dbReference type="AlphaFoldDB" id="A0A437MGQ1"/>
<evidence type="ECO:0000313" key="2">
    <source>
        <dbReference type="Proteomes" id="UP000282957"/>
    </source>
</evidence>
<evidence type="ECO:0000313" key="1">
    <source>
        <dbReference type="EMBL" id="RVT96826.1"/>
    </source>
</evidence>
<evidence type="ECO:0008006" key="3">
    <source>
        <dbReference type="Google" id="ProtNLM"/>
    </source>
</evidence>
<dbReference type="InterPro" id="IPR029063">
    <property type="entry name" value="SAM-dependent_MTases_sf"/>
</dbReference>
<dbReference type="SUPFAM" id="SSF53335">
    <property type="entry name" value="S-adenosyl-L-methionine-dependent methyltransferases"/>
    <property type="match status" value="1"/>
</dbReference>
<dbReference type="Gene3D" id="3.40.50.150">
    <property type="entry name" value="Vaccinia Virus protein VP39"/>
    <property type="match status" value="1"/>
</dbReference>
<dbReference type="Proteomes" id="UP000282957">
    <property type="component" value="Unassembled WGS sequence"/>
</dbReference>
<keyword evidence="2" id="KW-1185">Reference proteome</keyword>
<sequence length="291" mass="32168">MARVLDRLLYAPSVIRKRLEAAGVALTRADRYGALPSIEALEASFAHPSLLRLEEVFPAPAVMRTFLLELEIQAREFHPPAAAPSAEGYGWHNDNFAYSDPLAYYAMLRKFRPRTVIEVGSGDSALVALAALRANGAGRLISVTENPPEHLRGLPGLELIEAPLQSVETAFFTRNLGQGDVLFLDTSHTVKHDSDAVHALLRVVPALRHQAFIHLHDIALPETRPLGEMREHQVFWTEQYLLAAYLRGNPRCSVLYGSAWHMKHNEAGLRAFMAGRFAPGGGSFWFSQLGA</sequence>
<name>A0A437MGQ1_9PROT</name>